<dbReference type="GO" id="GO:0005886">
    <property type="term" value="C:plasma membrane"/>
    <property type="evidence" value="ECO:0007669"/>
    <property type="project" value="TreeGrafter"/>
</dbReference>
<feature type="transmembrane region" description="Helical" evidence="6">
    <location>
        <begin position="81"/>
        <end position="107"/>
    </location>
</feature>
<feature type="transmembrane region" description="Helical" evidence="6">
    <location>
        <begin position="352"/>
        <end position="373"/>
    </location>
</feature>
<dbReference type="InterPro" id="IPR011701">
    <property type="entry name" value="MFS"/>
</dbReference>
<feature type="transmembrane region" description="Helical" evidence="6">
    <location>
        <begin position="241"/>
        <end position="259"/>
    </location>
</feature>
<feature type="region of interest" description="Disordered" evidence="5">
    <location>
        <begin position="1"/>
        <end position="42"/>
    </location>
</feature>
<dbReference type="InterPro" id="IPR020846">
    <property type="entry name" value="MFS_dom"/>
</dbReference>
<keyword evidence="3 6" id="KW-1133">Transmembrane helix</keyword>
<dbReference type="OrthoDB" id="10021397at2759"/>
<feature type="transmembrane region" description="Helical" evidence="6">
    <location>
        <begin position="206"/>
        <end position="229"/>
    </location>
</feature>
<dbReference type="InterPro" id="IPR036259">
    <property type="entry name" value="MFS_trans_sf"/>
</dbReference>
<dbReference type="Pfam" id="PF07690">
    <property type="entry name" value="MFS_1"/>
    <property type="match status" value="1"/>
</dbReference>
<reference evidence="8" key="1">
    <citation type="journal article" date="2020" name="Stud. Mycol.">
        <title>101 Dothideomycetes genomes: a test case for predicting lifestyles and emergence of pathogens.</title>
        <authorList>
            <person name="Haridas S."/>
            <person name="Albert R."/>
            <person name="Binder M."/>
            <person name="Bloem J."/>
            <person name="Labutti K."/>
            <person name="Salamov A."/>
            <person name="Andreopoulos B."/>
            <person name="Baker S."/>
            <person name="Barry K."/>
            <person name="Bills G."/>
            <person name="Bluhm B."/>
            <person name="Cannon C."/>
            <person name="Castanera R."/>
            <person name="Culley D."/>
            <person name="Daum C."/>
            <person name="Ezra D."/>
            <person name="Gonzalez J."/>
            <person name="Henrissat B."/>
            <person name="Kuo A."/>
            <person name="Liang C."/>
            <person name="Lipzen A."/>
            <person name="Lutzoni F."/>
            <person name="Magnuson J."/>
            <person name="Mondo S."/>
            <person name="Nolan M."/>
            <person name="Ohm R."/>
            <person name="Pangilinan J."/>
            <person name="Park H.-J."/>
            <person name="Ramirez L."/>
            <person name="Alfaro M."/>
            <person name="Sun H."/>
            <person name="Tritt A."/>
            <person name="Yoshinaga Y."/>
            <person name="Zwiers L.-H."/>
            <person name="Turgeon B."/>
            <person name="Goodwin S."/>
            <person name="Spatafora J."/>
            <person name="Crous P."/>
            <person name="Grigoriev I."/>
        </authorList>
    </citation>
    <scope>NUCLEOTIDE SEQUENCE</scope>
    <source>
        <strain evidence="8">CBS 115976</strain>
    </source>
</reference>
<dbReference type="Gene3D" id="1.20.1720.10">
    <property type="entry name" value="Multidrug resistance protein D"/>
    <property type="match status" value="1"/>
</dbReference>
<feature type="compositionally biased region" description="Basic and acidic residues" evidence="5">
    <location>
        <begin position="1"/>
        <end position="13"/>
    </location>
</feature>
<feature type="transmembrane region" description="Helical" evidence="6">
    <location>
        <begin position="311"/>
        <end position="331"/>
    </location>
</feature>
<protein>
    <submittedName>
        <fullName evidence="8">MFS general substrate transporter</fullName>
    </submittedName>
</protein>
<evidence type="ECO:0000256" key="3">
    <source>
        <dbReference type="ARBA" id="ARBA00022989"/>
    </source>
</evidence>
<evidence type="ECO:0000256" key="4">
    <source>
        <dbReference type="ARBA" id="ARBA00023136"/>
    </source>
</evidence>
<evidence type="ECO:0000256" key="1">
    <source>
        <dbReference type="ARBA" id="ARBA00004141"/>
    </source>
</evidence>
<feature type="domain" description="Major facilitator superfamily (MFS) profile" evidence="7">
    <location>
        <begin position="84"/>
        <end position="573"/>
    </location>
</feature>
<comment type="subcellular location">
    <subcellularLocation>
        <location evidence="1">Membrane</location>
        <topology evidence="1">Multi-pass membrane protein</topology>
    </subcellularLocation>
</comment>
<dbReference type="Proteomes" id="UP000799302">
    <property type="component" value="Unassembled WGS sequence"/>
</dbReference>
<evidence type="ECO:0000256" key="6">
    <source>
        <dbReference type="SAM" id="Phobius"/>
    </source>
</evidence>
<dbReference type="EMBL" id="MU004248">
    <property type="protein sequence ID" value="KAF2663105.1"/>
    <property type="molecule type" value="Genomic_DNA"/>
</dbReference>
<evidence type="ECO:0000259" key="7">
    <source>
        <dbReference type="PROSITE" id="PS50850"/>
    </source>
</evidence>
<dbReference type="FunFam" id="1.20.1250.20:FF:000196">
    <property type="entry name" value="MFS toxin efflux pump (AflT)"/>
    <property type="match status" value="1"/>
</dbReference>
<dbReference type="AlphaFoldDB" id="A0A6A6TSS7"/>
<feature type="compositionally biased region" description="Low complexity" evidence="5">
    <location>
        <begin position="16"/>
        <end position="32"/>
    </location>
</feature>
<evidence type="ECO:0000256" key="2">
    <source>
        <dbReference type="ARBA" id="ARBA00022692"/>
    </source>
</evidence>
<dbReference type="PANTHER" id="PTHR23501:SF199">
    <property type="entry name" value="MFS EFFLUX TRANSPORTER INPD-RELATED"/>
    <property type="match status" value="1"/>
</dbReference>
<evidence type="ECO:0000313" key="9">
    <source>
        <dbReference type="Proteomes" id="UP000799302"/>
    </source>
</evidence>
<gene>
    <name evidence="8" type="ORF">BT63DRAFT_430665</name>
</gene>
<organism evidence="8 9">
    <name type="scientific">Microthyrium microscopicum</name>
    <dbReference type="NCBI Taxonomy" id="703497"/>
    <lineage>
        <taxon>Eukaryota</taxon>
        <taxon>Fungi</taxon>
        <taxon>Dikarya</taxon>
        <taxon>Ascomycota</taxon>
        <taxon>Pezizomycotina</taxon>
        <taxon>Dothideomycetes</taxon>
        <taxon>Dothideomycetes incertae sedis</taxon>
        <taxon>Microthyriales</taxon>
        <taxon>Microthyriaceae</taxon>
        <taxon>Microthyrium</taxon>
    </lineage>
</organism>
<proteinExistence type="predicted"/>
<dbReference type="SUPFAM" id="SSF103473">
    <property type="entry name" value="MFS general substrate transporter"/>
    <property type="match status" value="1"/>
</dbReference>
<feature type="transmembrane region" description="Helical" evidence="6">
    <location>
        <begin position="550"/>
        <end position="568"/>
    </location>
</feature>
<feature type="transmembrane region" description="Helical" evidence="6">
    <location>
        <begin position="174"/>
        <end position="199"/>
    </location>
</feature>
<name>A0A6A6TSS7_9PEZI</name>
<feature type="transmembrane region" description="Helical" evidence="6">
    <location>
        <begin position="280"/>
        <end position="299"/>
    </location>
</feature>
<feature type="transmembrane region" description="Helical" evidence="6">
    <location>
        <begin position="119"/>
        <end position="137"/>
    </location>
</feature>
<evidence type="ECO:0000313" key="8">
    <source>
        <dbReference type="EMBL" id="KAF2663105.1"/>
    </source>
</evidence>
<feature type="transmembrane region" description="Helical" evidence="6">
    <location>
        <begin position="415"/>
        <end position="433"/>
    </location>
</feature>
<feature type="transmembrane region" description="Helical" evidence="6">
    <location>
        <begin position="385"/>
        <end position="408"/>
    </location>
</feature>
<dbReference type="GO" id="GO:0022857">
    <property type="term" value="F:transmembrane transporter activity"/>
    <property type="evidence" value="ECO:0007669"/>
    <property type="project" value="InterPro"/>
</dbReference>
<keyword evidence="4 6" id="KW-0472">Membrane</keyword>
<dbReference type="Gene3D" id="1.20.1250.20">
    <property type="entry name" value="MFS general substrate transporter like domains"/>
    <property type="match status" value="1"/>
</dbReference>
<keyword evidence="2 6" id="KW-0812">Transmembrane</keyword>
<dbReference type="PROSITE" id="PS50850">
    <property type="entry name" value="MFS"/>
    <property type="match status" value="1"/>
</dbReference>
<evidence type="ECO:0000256" key="5">
    <source>
        <dbReference type="SAM" id="MobiDB-lite"/>
    </source>
</evidence>
<keyword evidence="9" id="KW-1185">Reference proteome</keyword>
<accession>A0A6A6TSS7</accession>
<feature type="transmembrane region" description="Helical" evidence="6">
    <location>
        <begin position="149"/>
        <end position="168"/>
    </location>
</feature>
<sequence>MADLHPPHTKETAVESSYPSSVNSVSKSADPSVMAPATAHAEPKTTMDNKEIALVDEKSEAVFPSSDLEEDTAEYPKGWKLGLISVALCLAVFCMALDNTIIATAIPRITDHFHALDDVGWYVSVYLLTTCSFQLIFGKLYTFYSIKWVFLSALLVFEVGSVVCATAPTSNALIVGRAIAGVGSAGIFSGAILIVTYTVPLSQRPLYTGFIGGMYGIASVAGPLMGGAFTDNPKLTWRWCFYINLPFGLVTAVFIFIFFKSPKRAKIQSTIIQQLDAMDLPGTIVFLPGVVCLLLALQWGGTKYTWGSGRIIALLVVSALLIITFVVLQFFRGEKATVPPRVFKNRNIWSTAVFAAFLGGSFFVMMFYLPIWFQAIKGASAVKSGIMSLPFILGMVIFSIIAGGVITTTGYYTPFMYLSAVLIPIGAGLLSTLQPDSGHAKWIGYQAIFGFGTGAGFQQPLLAAQACLPLADIPIGTAIMMFSQILGGAIIASVGQNVFTNQLVQNLIKSVPGINPSIVLAAGATELKRDVPSQFYNDVLIAYNKAIDQTFYVSVAMGALCAFPLIFVQWKSVKGKQISTAAV</sequence>
<dbReference type="FunFam" id="1.20.1720.10:FF:000012">
    <property type="entry name" value="MFS toxin efflux pump (AflT)"/>
    <property type="match status" value="1"/>
</dbReference>
<dbReference type="CDD" id="cd17502">
    <property type="entry name" value="MFS_Azr1_MDR_like"/>
    <property type="match status" value="1"/>
</dbReference>
<dbReference type="PANTHER" id="PTHR23501">
    <property type="entry name" value="MAJOR FACILITATOR SUPERFAMILY"/>
    <property type="match status" value="1"/>
</dbReference>
<dbReference type="PRINTS" id="PR01036">
    <property type="entry name" value="TCRTETB"/>
</dbReference>